<gene>
    <name evidence="1" type="ORF">PGT21_028122</name>
    <name evidence="2" type="ORF">PGTUg99_037381</name>
</gene>
<dbReference type="Proteomes" id="UP000325313">
    <property type="component" value="Unassembled WGS sequence"/>
</dbReference>
<reference evidence="3 4" key="1">
    <citation type="submission" date="2019-05" db="EMBL/GenBank/DDBJ databases">
        <title>Emergence of the Ug99 lineage of the wheat stem rust pathogen through somatic hybridization.</title>
        <authorList>
            <person name="Li F."/>
            <person name="Upadhyaya N.M."/>
            <person name="Sperschneider J."/>
            <person name="Matny O."/>
            <person name="Nguyen-Phuc H."/>
            <person name="Mago R."/>
            <person name="Raley C."/>
            <person name="Miller M.E."/>
            <person name="Silverstein K.A.T."/>
            <person name="Henningsen E."/>
            <person name="Hirsch C.D."/>
            <person name="Visser B."/>
            <person name="Pretorius Z.A."/>
            <person name="Steffenson B.J."/>
            <person name="Schwessinger B."/>
            <person name="Dodds P.N."/>
            <person name="Figueroa M."/>
        </authorList>
    </citation>
    <scope>NUCLEOTIDE SEQUENCE [LARGE SCALE GENOMIC DNA]</scope>
    <source>
        <strain evidence="1">21-0</strain>
        <strain evidence="2 4">Ug99</strain>
    </source>
</reference>
<evidence type="ECO:0000313" key="4">
    <source>
        <dbReference type="Proteomes" id="UP000325313"/>
    </source>
</evidence>
<dbReference type="EMBL" id="VDEP01000236">
    <property type="protein sequence ID" value="KAA1122392.1"/>
    <property type="molecule type" value="Genomic_DNA"/>
</dbReference>
<evidence type="ECO:0000313" key="2">
    <source>
        <dbReference type="EMBL" id="KAA1122392.1"/>
    </source>
</evidence>
<sequence>MEPLVIRDYVQIQKGRIMQPNLPQELCALQRFKITSVTRSSLRTRVSSKLGLPRRKTSAGYVSKTASKFFYQKMRMMASIEA</sequence>
<dbReference type="AlphaFoldDB" id="A0A5B0Q6S0"/>
<protein>
    <submittedName>
        <fullName evidence="1">Uncharacterized protein</fullName>
    </submittedName>
</protein>
<evidence type="ECO:0000313" key="1">
    <source>
        <dbReference type="EMBL" id="KAA1108875.1"/>
    </source>
</evidence>
<organism evidence="1 3">
    <name type="scientific">Puccinia graminis f. sp. tritici</name>
    <dbReference type="NCBI Taxonomy" id="56615"/>
    <lineage>
        <taxon>Eukaryota</taxon>
        <taxon>Fungi</taxon>
        <taxon>Dikarya</taxon>
        <taxon>Basidiomycota</taxon>
        <taxon>Pucciniomycotina</taxon>
        <taxon>Pucciniomycetes</taxon>
        <taxon>Pucciniales</taxon>
        <taxon>Pucciniaceae</taxon>
        <taxon>Puccinia</taxon>
    </lineage>
</organism>
<name>A0A5B0Q6S0_PUCGR</name>
<comment type="caution">
    <text evidence="1">The sequence shown here is derived from an EMBL/GenBank/DDBJ whole genome shotgun (WGS) entry which is preliminary data.</text>
</comment>
<dbReference type="EMBL" id="VSWC01000028">
    <property type="protein sequence ID" value="KAA1108875.1"/>
    <property type="molecule type" value="Genomic_DNA"/>
</dbReference>
<keyword evidence="3" id="KW-1185">Reference proteome</keyword>
<accession>A0A5B0Q6S0</accession>
<proteinExistence type="predicted"/>
<evidence type="ECO:0000313" key="3">
    <source>
        <dbReference type="Proteomes" id="UP000324748"/>
    </source>
</evidence>
<dbReference type="Proteomes" id="UP000324748">
    <property type="component" value="Unassembled WGS sequence"/>
</dbReference>